<organism evidence="1 2">
    <name type="scientific">Legionella antarctica</name>
    <dbReference type="NCBI Taxonomy" id="2708020"/>
    <lineage>
        <taxon>Bacteria</taxon>
        <taxon>Pseudomonadati</taxon>
        <taxon>Pseudomonadota</taxon>
        <taxon>Gammaproteobacteria</taxon>
        <taxon>Legionellales</taxon>
        <taxon>Legionellaceae</taxon>
        <taxon>Legionella</taxon>
    </lineage>
</organism>
<dbReference type="EMBL" id="AP022839">
    <property type="protein sequence ID" value="BCA94582.1"/>
    <property type="molecule type" value="Genomic_DNA"/>
</dbReference>
<dbReference type="Proteomes" id="UP000502894">
    <property type="component" value="Chromosome"/>
</dbReference>
<keyword evidence="2" id="KW-1185">Reference proteome</keyword>
<evidence type="ECO:0000313" key="1">
    <source>
        <dbReference type="EMBL" id="BCA94582.1"/>
    </source>
</evidence>
<proteinExistence type="predicted"/>
<accession>A0A6F8T3I3</accession>
<sequence length="253" mass="29864">MPIMIQNEIIEQAINAITKMEKQMSGDGLFSILKDPDCNEGQRYNLAAIIKVNALLPQEVNILIRPWYRANALTSYWEQIGWSKKKTKAKAWMNLISGFEKMLNEQDDINQFFFGKTPTYPDPNNLSVLKQQKELINDFLSISFSNGMPYNDNFLIKYAHHSLFHMAERIGLEKDGRPYQINQYIDEIVGEKEYVKRNKIALSYREDNLLKLFYQNRNTLHRIIYNPYCKDTYKILRQIRLRQIFQNQSATFS</sequence>
<gene>
    <name evidence="1" type="ORF">TUM19329_09430</name>
</gene>
<dbReference type="RefSeq" id="WP_173236440.1">
    <property type="nucleotide sequence ID" value="NZ_AP022839.1"/>
</dbReference>
<dbReference type="AlphaFoldDB" id="A0A6F8T3I3"/>
<reference evidence="1" key="1">
    <citation type="journal article" date="2020" name="Microbiol. Resour. Announc.">
        <title>Complete Genome Sequence of Novel Psychrotolerant Legionella Strain TUM19329, Isolated from Antarctic Lake Sediment.</title>
        <authorList>
            <person name="Shimada S."/>
            <person name="Nakai R."/>
            <person name="Aoki K."/>
            <person name="Shimoeda N."/>
            <person name="Ohno G."/>
            <person name="Miyazaki Y."/>
            <person name="Kudoh S."/>
            <person name="Imura S."/>
            <person name="Watanabe K."/>
            <person name="Ishii Y."/>
            <person name="Tateda K."/>
        </authorList>
    </citation>
    <scope>NUCLEOTIDE SEQUENCE [LARGE SCALE GENOMIC DNA]</scope>
    <source>
        <strain evidence="1">TUM19329</strain>
    </source>
</reference>
<evidence type="ECO:0000313" key="2">
    <source>
        <dbReference type="Proteomes" id="UP000502894"/>
    </source>
</evidence>
<dbReference type="KEGG" id="lant:TUM19329_09430"/>
<name>A0A6F8T3I3_9GAMM</name>
<protein>
    <submittedName>
        <fullName evidence="1">Uncharacterized protein</fullName>
    </submittedName>
</protein>